<dbReference type="PANTHER" id="PTHR47209:SF1">
    <property type="entry name" value="OS06G0639500 PROTEIN"/>
    <property type="match status" value="1"/>
</dbReference>
<dbReference type="InterPro" id="IPR000719">
    <property type="entry name" value="Prot_kinase_dom"/>
</dbReference>
<evidence type="ECO:0000259" key="1">
    <source>
        <dbReference type="PROSITE" id="PS50011"/>
    </source>
</evidence>
<dbReference type="GO" id="GO:0004672">
    <property type="term" value="F:protein kinase activity"/>
    <property type="evidence" value="ECO:0007669"/>
    <property type="project" value="InterPro"/>
</dbReference>
<evidence type="ECO:0000313" key="3">
    <source>
        <dbReference type="Proteomes" id="UP000639772"/>
    </source>
</evidence>
<proteinExistence type="predicted"/>
<sequence length="170" mass="19436">MAEQVPVSQSTDSFEYMLFEGDPDHLKPILLSANQISAWIDPDTLKLGHRIGRGPFGDVWLATHHHCTEDYDQYHEVAIKMLFPFKEHHMQELIAKFNEIFSKCQELLNVCHLYGISTLHGRLCIVMKFYEGSIGDKMALYKEGSSPARYPKTYQAQTLFKSLSTTLHGS</sequence>
<evidence type="ECO:0000313" key="2">
    <source>
        <dbReference type="EMBL" id="KAG0465506.1"/>
    </source>
</evidence>
<dbReference type="InterPro" id="IPR011009">
    <property type="entry name" value="Kinase-like_dom_sf"/>
</dbReference>
<dbReference type="Proteomes" id="UP000639772">
    <property type="component" value="Chromosome 10"/>
</dbReference>
<dbReference type="Gene3D" id="3.30.200.20">
    <property type="entry name" value="Phosphorylase Kinase, domain 1"/>
    <property type="match status" value="1"/>
</dbReference>
<dbReference type="SUPFAM" id="SSF56112">
    <property type="entry name" value="Protein kinase-like (PK-like)"/>
    <property type="match status" value="1"/>
</dbReference>
<dbReference type="PROSITE" id="PS50011">
    <property type="entry name" value="PROTEIN_KINASE_DOM"/>
    <property type="match status" value="1"/>
</dbReference>
<dbReference type="AlphaFoldDB" id="A0A835UN40"/>
<dbReference type="Pfam" id="PF07714">
    <property type="entry name" value="PK_Tyr_Ser-Thr"/>
    <property type="match status" value="1"/>
</dbReference>
<organism evidence="2 3">
    <name type="scientific">Vanilla planifolia</name>
    <name type="common">Vanilla</name>
    <dbReference type="NCBI Taxonomy" id="51239"/>
    <lineage>
        <taxon>Eukaryota</taxon>
        <taxon>Viridiplantae</taxon>
        <taxon>Streptophyta</taxon>
        <taxon>Embryophyta</taxon>
        <taxon>Tracheophyta</taxon>
        <taxon>Spermatophyta</taxon>
        <taxon>Magnoliopsida</taxon>
        <taxon>Liliopsida</taxon>
        <taxon>Asparagales</taxon>
        <taxon>Orchidaceae</taxon>
        <taxon>Vanilloideae</taxon>
        <taxon>Vanilleae</taxon>
        <taxon>Vanilla</taxon>
    </lineage>
</organism>
<dbReference type="EMBL" id="JADCNM010000010">
    <property type="protein sequence ID" value="KAG0465506.1"/>
    <property type="molecule type" value="Genomic_DNA"/>
</dbReference>
<dbReference type="InterPro" id="IPR053293">
    <property type="entry name" value="OCM_Kinase"/>
</dbReference>
<dbReference type="PANTHER" id="PTHR47209">
    <property type="entry name" value="OS06G0639500 PROTEIN"/>
    <property type="match status" value="1"/>
</dbReference>
<comment type="caution">
    <text evidence="2">The sequence shown here is derived from an EMBL/GenBank/DDBJ whole genome shotgun (WGS) entry which is preliminary data.</text>
</comment>
<dbReference type="GO" id="GO:0005524">
    <property type="term" value="F:ATP binding"/>
    <property type="evidence" value="ECO:0007669"/>
    <property type="project" value="InterPro"/>
</dbReference>
<name>A0A835UN40_VANPL</name>
<accession>A0A835UN40</accession>
<feature type="domain" description="Protein kinase" evidence="1">
    <location>
        <begin position="45"/>
        <end position="170"/>
    </location>
</feature>
<dbReference type="OrthoDB" id="4062651at2759"/>
<dbReference type="InterPro" id="IPR001245">
    <property type="entry name" value="Ser-Thr/Tyr_kinase_cat_dom"/>
</dbReference>
<reference evidence="2 3" key="1">
    <citation type="journal article" date="2020" name="Nat. Food">
        <title>A phased Vanilla planifolia genome enables genetic improvement of flavour and production.</title>
        <authorList>
            <person name="Hasing T."/>
            <person name="Tang H."/>
            <person name="Brym M."/>
            <person name="Khazi F."/>
            <person name="Huang T."/>
            <person name="Chambers A.H."/>
        </authorList>
    </citation>
    <scope>NUCLEOTIDE SEQUENCE [LARGE SCALE GENOMIC DNA]</scope>
    <source>
        <tissue evidence="2">Leaf</tissue>
    </source>
</reference>
<protein>
    <recommendedName>
        <fullName evidence="1">Protein kinase domain-containing protein</fullName>
    </recommendedName>
</protein>
<gene>
    <name evidence="2" type="ORF">HPP92_019670</name>
</gene>